<dbReference type="EMBL" id="HG994372">
    <property type="protein sequence ID" value="CAF2111889.1"/>
    <property type="molecule type" value="Genomic_DNA"/>
</dbReference>
<name>A0A816VCE8_BRANA</name>
<evidence type="ECO:0000313" key="1">
    <source>
        <dbReference type="EMBL" id="CAF2111889.1"/>
    </source>
</evidence>
<dbReference type="Proteomes" id="UP001295469">
    <property type="component" value="Chromosome C08"/>
</dbReference>
<gene>
    <name evidence="1" type="ORF">DARMORV10_C08P30370.1</name>
</gene>
<accession>A0A816VCE8</accession>
<dbReference type="AlphaFoldDB" id="A0A816VCE8"/>
<reference evidence="1" key="1">
    <citation type="submission" date="2021-01" db="EMBL/GenBank/DDBJ databases">
        <authorList>
            <consortium name="Genoscope - CEA"/>
            <person name="William W."/>
        </authorList>
    </citation>
    <scope>NUCLEOTIDE SEQUENCE</scope>
</reference>
<proteinExistence type="predicted"/>
<protein>
    <submittedName>
        <fullName evidence="1">(rape) hypothetical protein</fullName>
    </submittedName>
</protein>
<organism evidence="1">
    <name type="scientific">Brassica napus</name>
    <name type="common">Rape</name>
    <dbReference type="NCBI Taxonomy" id="3708"/>
    <lineage>
        <taxon>Eukaryota</taxon>
        <taxon>Viridiplantae</taxon>
        <taxon>Streptophyta</taxon>
        <taxon>Embryophyta</taxon>
        <taxon>Tracheophyta</taxon>
        <taxon>Spermatophyta</taxon>
        <taxon>Magnoliopsida</taxon>
        <taxon>eudicotyledons</taxon>
        <taxon>Gunneridae</taxon>
        <taxon>Pentapetalae</taxon>
        <taxon>rosids</taxon>
        <taxon>malvids</taxon>
        <taxon>Brassicales</taxon>
        <taxon>Brassicaceae</taxon>
        <taxon>Brassiceae</taxon>
        <taxon>Brassica</taxon>
    </lineage>
</organism>
<sequence>MQLTPCLMLIPVNKTSNSATIYIVNQEGGKILAEFPNNIELWEFGPGQDPVRPLFLRSNPTV</sequence>